<dbReference type="PROSITE" id="PS51011">
    <property type="entry name" value="ARID"/>
    <property type="match status" value="1"/>
</dbReference>
<dbReference type="Pfam" id="PF01388">
    <property type="entry name" value="ARID"/>
    <property type="match status" value="1"/>
</dbReference>
<dbReference type="PANTHER" id="PTHR46691">
    <property type="entry name" value="HIGH MOBILITY GROUP B PROTEIN 9"/>
    <property type="match status" value="1"/>
</dbReference>
<dbReference type="AlphaFoldDB" id="A0AAN9SBJ8"/>
<evidence type="ECO:0000313" key="5">
    <source>
        <dbReference type="EMBL" id="KAK7392090.1"/>
    </source>
</evidence>
<accession>A0AAN9SBJ8</accession>
<sequence>MATKEETTVPSPSQTLLNVSTNASAGGSLSSPVDDSDTFYIKLAELLDSSGLTLIFNVRETLLDLYLFYLEVTRRGGYHQVGREKKWEEVVFALKLEGNTVKLCAQVEKLYAHLLYQFEQLYFYRRPAKQTGSNSTKGPLQKKRNSTASLPYIIMDFKDGQKATEMSKDYSCDITESLCNNLDSNLAGPRYVEQPVLLLSPSNNKEIKKTSDNKEMKKPSNNKEMKKRRGSPPGRKTAYQIFLKHECARLKTCSQALDGQKILHIAIDTWRNMSDIEKQPYVEESKKNKEEIKEAMINHNKKQSTQDTREEKWPSLSGDYLVDSQPEADNSLVSKATVGLALKMTEKASTDPSFLMDLDAYCGLDLPTRESE</sequence>
<reference evidence="5 6" key="1">
    <citation type="submission" date="2024-01" db="EMBL/GenBank/DDBJ databases">
        <title>The genomes of 5 underutilized Papilionoideae crops provide insights into root nodulation and disease resistanc.</title>
        <authorList>
            <person name="Jiang F."/>
        </authorList>
    </citation>
    <scope>NUCLEOTIDE SEQUENCE [LARGE SCALE GENOMIC DNA]</scope>
    <source>
        <strain evidence="5">DUOXIRENSHENG_FW03</strain>
        <tissue evidence="5">Leaves</tissue>
    </source>
</reference>
<evidence type="ECO:0000313" key="6">
    <source>
        <dbReference type="Proteomes" id="UP001386955"/>
    </source>
</evidence>
<dbReference type="InterPro" id="IPR001606">
    <property type="entry name" value="ARID_dom"/>
</dbReference>
<dbReference type="GO" id="GO:0003677">
    <property type="term" value="F:DNA binding"/>
    <property type="evidence" value="ECO:0007669"/>
    <property type="project" value="UniProtKB-UniRule"/>
</dbReference>
<proteinExistence type="predicted"/>
<dbReference type="SUPFAM" id="SSF46774">
    <property type="entry name" value="ARID-like"/>
    <property type="match status" value="1"/>
</dbReference>
<evidence type="ECO:0000259" key="3">
    <source>
        <dbReference type="PROSITE" id="PS50118"/>
    </source>
</evidence>
<dbReference type="GO" id="GO:0005634">
    <property type="term" value="C:nucleus"/>
    <property type="evidence" value="ECO:0007669"/>
    <property type="project" value="UniProtKB-UniRule"/>
</dbReference>
<feature type="domain" description="ARID" evidence="4">
    <location>
        <begin position="33"/>
        <end position="123"/>
    </location>
</feature>
<dbReference type="Gene3D" id="1.10.30.10">
    <property type="entry name" value="High mobility group box domain"/>
    <property type="match status" value="1"/>
</dbReference>
<dbReference type="SUPFAM" id="SSF47095">
    <property type="entry name" value="HMG-box"/>
    <property type="match status" value="1"/>
</dbReference>
<name>A0AAN9SBJ8_PSOTE</name>
<dbReference type="Proteomes" id="UP001386955">
    <property type="component" value="Unassembled WGS sequence"/>
</dbReference>
<dbReference type="EMBL" id="JAYMYS010000005">
    <property type="protein sequence ID" value="KAK7392090.1"/>
    <property type="molecule type" value="Genomic_DNA"/>
</dbReference>
<dbReference type="Pfam" id="PF00505">
    <property type="entry name" value="HMG_box"/>
    <property type="match status" value="1"/>
</dbReference>
<dbReference type="InterPro" id="IPR036431">
    <property type="entry name" value="ARID_dom_sf"/>
</dbReference>
<protein>
    <submittedName>
        <fullName evidence="5">Uncharacterized protein</fullName>
    </submittedName>
</protein>
<feature type="compositionally biased region" description="Basic and acidic residues" evidence="2">
    <location>
        <begin position="205"/>
        <end position="224"/>
    </location>
</feature>
<keyword evidence="6" id="KW-1185">Reference proteome</keyword>
<evidence type="ECO:0000256" key="1">
    <source>
        <dbReference type="PROSITE-ProRule" id="PRU00267"/>
    </source>
</evidence>
<feature type="region of interest" description="Disordered" evidence="2">
    <location>
        <begin position="297"/>
        <end position="321"/>
    </location>
</feature>
<feature type="region of interest" description="Disordered" evidence="2">
    <location>
        <begin position="202"/>
        <end position="235"/>
    </location>
</feature>
<feature type="domain" description="HMG box" evidence="3">
    <location>
        <begin position="232"/>
        <end position="300"/>
    </location>
</feature>
<dbReference type="SMART" id="SM01014">
    <property type="entry name" value="ARID"/>
    <property type="match status" value="1"/>
</dbReference>
<gene>
    <name evidence="5" type="ORF">VNO78_20517</name>
</gene>
<dbReference type="PANTHER" id="PTHR46691:SF5">
    <property type="entry name" value="HMG (HIGH MOBILITY GROUP) BOX PROTEIN"/>
    <property type="match status" value="1"/>
</dbReference>
<keyword evidence="1" id="KW-0539">Nucleus</keyword>
<dbReference type="PROSITE" id="PS50118">
    <property type="entry name" value="HMG_BOX_2"/>
    <property type="match status" value="1"/>
</dbReference>
<feature type="DNA-binding region" description="HMG box" evidence="1">
    <location>
        <begin position="232"/>
        <end position="300"/>
    </location>
</feature>
<keyword evidence="1" id="KW-0238">DNA-binding</keyword>
<evidence type="ECO:0000256" key="2">
    <source>
        <dbReference type="SAM" id="MobiDB-lite"/>
    </source>
</evidence>
<dbReference type="CDD" id="cd00084">
    <property type="entry name" value="HMG-box_SF"/>
    <property type="match status" value="1"/>
</dbReference>
<dbReference type="Gene3D" id="1.10.150.60">
    <property type="entry name" value="ARID DNA-binding domain"/>
    <property type="match status" value="1"/>
</dbReference>
<dbReference type="SMART" id="SM00501">
    <property type="entry name" value="BRIGHT"/>
    <property type="match status" value="1"/>
</dbReference>
<comment type="caution">
    <text evidence="5">The sequence shown here is derived from an EMBL/GenBank/DDBJ whole genome shotgun (WGS) entry which is preliminary data.</text>
</comment>
<dbReference type="InterPro" id="IPR009071">
    <property type="entry name" value="HMG_box_dom"/>
</dbReference>
<evidence type="ECO:0000259" key="4">
    <source>
        <dbReference type="PROSITE" id="PS51011"/>
    </source>
</evidence>
<organism evidence="5 6">
    <name type="scientific">Psophocarpus tetragonolobus</name>
    <name type="common">Winged bean</name>
    <name type="synonym">Dolichos tetragonolobus</name>
    <dbReference type="NCBI Taxonomy" id="3891"/>
    <lineage>
        <taxon>Eukaryota</taxon>
        <taxon>Viridiplantae</taxon>
        <taxon>Streptophyta</taxon>
        <taxon>Embryophyta</taxon>
        <taxon>Tracheophyta</taxon>
        <taxon>Spermatophyta</taxon>
        <taxon>Magnoliopsida</taxon>
        <taxon>eudicotyledons</taxon>
        <taxon>Gunneridae</taxon>
        <taxon>Pentapetalae</taxon>
        <taxon>rosids</taxon>
        <taxon>fabids</taxon>
        <taxon>Fabales</taxon>
        <taxon>Fabaceae</taxon>
        <taxon>Papilionoideae</taxon>
        <taxon>50 kb inversion clade</taxon>
        <taxon>NPAAA clade</taxon>
        <taxon>indigoferoid/millettioid clade</taxon>
        <taxon>Phaseoleae</taxon>
        <taxon>Psophocarpus</taxon>
    </lineage>
</organism>
<dbReference type="InterPro" id="IPR036910">
    <property type="entry name" value="HMG_box_dom_sf"/>
</dbReference>